<organism evidence="2 3">
    <name type="scientific">Vibrio scophthalmi</name>
    <dbReference type="NCBI Taxonomy" id="45658"/>
    <lineage>
        <taxon>Bacteria</taxon>
        <taxon>Pseudomonadati</taxon>
        <taxon>Pseudomonadota</taxon>
        <taxon>Gammaproteobacteria</taxon>
        <taxon>Vibrionales</taxon>
        <taxon>Vibrionaceae</taxon>
        <taxon>Vibrio</taxon>
    </lineage>
</organism>
<dbReference type="AlphaFoldDB" id="A0A1E3WFM2"/>
<protein>
    <submittedName>
        <fullName evidence="2">Uncharacterized protein</fullName>
    </submittedName>
</protein>
<feature type="region of interest" description="Disordered" evidence="1">
    <location>
        <begin position="39"/>
        <end position="62"/>
    </location>
</feature>
<feature type="compositionally biased region" description="Polar residues" evidence="1">
    <location>
        <begin position="46"/>
        <end position="62"/>
    </location>
</feature>
<comment type="caution">
    <text evidence="2">The sequence shown here is derived from an EMBL/GenBank/DDBJ whole genome shotgun (WGS) entry which is preliminary data.</text>
</comment>
<evidence type="ECO:0000313" key="2">
    <source>
        <dbReference type="EMBL" id="ODS04586.1"/>
    </source>
</evidence>
<accession>A0A1E3WFM2</accession>
<evidence type="ECO:0000256" key="1">
    <source>
        <dbReference type="SAM" id="MobiDB-lite"/>
    </source>
</evidence>
<evidence type="ECO:0000313" key="3">
    <source>
        <dbReference type="Proteomes" id="UP000095131"/>
    </source>
</evidence>
<dbReference type="Proteomes" id="UP000095131">
    <property type="component" value="Unassembled WGS sequence"/>
</dbReference>
<sequence length="62" mass="7123">MSMLQATTIPSPVSTSPFSSHKFHFLSSEMGLFRTSFNKGNRYENEQPSYNLNANSQPHQEW</sequence>
<name>A0A1E3WFM2_9VIBR</name>
<reference evidence="2 3" key="1">
    <citation type="submission" date="2016-08" db="EMBL/GenBank/DDBJ databases">
        <title>Genome sequencing of Vibrio scophthalmi strain FP3289, an isolated from Paralichthys olivaceus.</title>
        <authorList>
            <person name="Han H.-J."/>
        </authorList>
    </citation>
    <scope>NUCLEOTIDE SEQUENCE [LARGE SCALE GENOMIC DNA]</scope>
    <source>
        <strain evidence="2 3">FP3289</strain>
    </source>
</reference>
<gene>
    <name evidence="2" type="ORF">VSF3289_03725</name>
</gene>
<proteinExistence type="predicted"/>
<dbReference type="EMBL" id="MDCJ01000007">
    <property type="protein sequence ID" value="ODS04586.1"/>
    <property type="molecule type" value="Genomic_DNA"/>
</dbReference>